<dbReference type="HOGENOM" id="CLU_1645218_0_0_1"/>
<dbReference type="Proteomes" id="UP000008068">
    <property type="component" value="Unassembled WGS sequence"/>
</dbReference>
<keyword evidence="2" id="KW-1185">Reference proteome</keyword>
<evidence type="ECO:0000313" key="2">
    <source>
        <dbReference type="Proteomes" id="UP000008068"/>
    </source>
</evidence>
<organism evidence="2">
    <name type="scientific">Caenorhabditis brenneri</name>
    <name type="common">Nematode worm</name>
    <dbReference type="NCBI Taxonomy" id="135651"/>
    <lineage>
        <taxon>Eukaryota</taxon>
        <taxon>Metazoa</taxon>
        <taxon>Ecdysozoa</taxon>
        <taxon>Nematoda</taxon>
        <taxon>Chromadorea</taxon>
        <taxon>Rhabditida</taxon>
        <taxon>Rhabditina</taxon>
        <taxon>Rhabditomorpha</taxon>
        <taxon>Rhabditoidea</taxon>
        <taxon>Rhabditidae</taxon>
        <taxon>Peloderinae</taxon>
        <taxon>Caenorhabditis</taxon>
    </lineage>
</organism>
<protein>
    <submittedName>
        <fullName evidence="1">Uncharacterized protein</fullName>
    </submittedName>
</protein>
<name>G0MDA6_CAEBE</name>
<dbReference type="InParanoid" id="G0MDA6"/>
<dbReference type="AlphaFoldDB" id="G0MDA6"/>
<reference evidence="2" key="1">
    <citation type="submission" date="2011-07" db="EMBL/GenBank/DDBJ databases">
        <authorList>
            <consortium name="Caenorhabditis brenneri Sequencing and Analysis Consortium"/>
            <person name="Wilson R.K."/>
        </authorList>
    </citation>
    <scope>NUCLEOTIDE SEQUENCE [LARGE SCALE GENOMIC DNA]</scope>
    <source>
        <strain evidence="2">PB2801</strain>
    </source>
</reference>
<proteinExistence type="predicted"/>
<dbReference type="EMBL" id="GL379790">
    <property type="protein sequence ID" value="EGT49787.1"/>
    <property type="molecule type" value="Genomic_DNA"/>
</dbReference>
<gene>
    <name evidence="1" type="ORF">CAEBREN_11441</name>
</gene>
<sequence length="161" mass="18418">MESVTFSTRTTSDLLELAQNKLGLLGWNYSKNKIEEVSLRKKLATKNLIILLKKTVEDEHILEEINQQSRKRPCSSGDILEQAIKIAKIDFDEVTGNEEAYVPQGDASQEPAAEYDWNQSAEDLYKKDMEDFNNREVQIEIAPLMDDDPIFADLGFLFEDN</sequence>
<evidence type="ECO:0000313" key="1">
    <source>
        <dbReference type="EMBL" id="EGT49787.1"/>
    </source>
</evidence>
<accession>G0MDA6</accession>